<reference evidence="1 2" key="1">
    <citation type="submission" date="2023-01" db="EMBL/GenBank/DDBJ databases">
        <title>Novel species of the genus Asticcacaulis isolated from rivers.</title>
        <authorList>
            <person name="Lu H."/>
        </authorList>
    </citation>
    <scope>NUCLEOTIDE SEQUENCE [LARGE SCALE GENOMIC DNA]</scope>
    <source>
        <strain evidence="1 2">BYS171W</strain>
    </source>
</reference>
<protein>
    <submittedName>
        <fullName evidence="1">DUF6445 family protein</fullName>
    </submittedName>
</protein>
<proteinExistence type="predicted"/>
<name>A0ABT5HYM6_9CAUL</name>
<keyword evidence="2" id="KW-1185">Reference proteome</keyword>
<dbReference type="Pfam" id="PF20043">
    <property type="entry name" value="DUF6445"/>
    <property type="match status" value="1"/>
</dbReference>
<comment type="caution">
    <text evidence="1">The sequence shown here is derived from an EMBL/GenBank/DDBJ whole genome shotgun (WGS) entry which is preliminary data.</text>
</comment>
<evidence type="ECO:0000313" key="1">
    <source>
        <dbReference type="EMBL" id="MDC7684546.1"/>
    </source>
</evidence>
<dbReference type="InterPro" id="IPR045617">
    <property type="entry name" value="DUF6445"/>
</dbReference>
<organism evidence="1 2">
    <name type="scientific">Asticcacaulis aquaticus</name>
    <dbReference type="NCBI Taxonomy" id="2984212"/>
    <lineage>
        <taxon>Bacteria</taxon>
        <taxon>Pseudomonadati</taxon>
        <taxon>Pseudomonadota</taxon>
        <taxon>Alphaproteobacteria</taxon>
        <taxon>Caulobacterales</taxon>
        <taxon>Caulobacteraceae</taxon>
        <taxon>Asticcacaulis</taxon>
    </lineage>
</organism>
<evidence type="ECO:0000313" key="2">
    <source>
        <dbReference type="Proteomes" id="UP001214854"/>
    </source>
</evidence>
<gene>
    <name evidence="1" type="ORF">PQU92_14775</name>
</gene>
<dbReference type="RefSeq" id="WP_272749019.1">
    <property type="nucleotide sequence ID" value="NZ_JAQQKX010000013.1"/>
</dbReference>
<dbReference type="EMBL" id="JAQQKX010000013">
    <property type="protein sequence ID" value="MDC7684546.1"/>
    <property type="molecule type" value="Genomic_DNA"/>
</dbReference>
<accession>A0ABT5HYM6</accession>
<dbReference type="Proteomes" id="UP001214854">
    <property type="component" value="Unassembled WGS sequence"/>
</dbReference>
<sequence length="236" mass="26154">MIAEMDFDLNLAARPKRLTIGAEQEPLIVIDDVFKHPDRVVAYAAHTALFGPAGAAYPGQRAAVPEYLNQVLFYALQSITLQVFGISEHDEMSMTSSFAMVTQSSDQLSPSQRIPHFDAPDAKALAVVIYMCDPGWGGTSFYRHRASGFETVSPERVVSYTRQLDAEGAQTDLASRSSDLRDDVFARIHSVEARFNRLILYRSRQLHAADVTADRMPSDNPAEGRLTITSFLKATR</sequence>